<keyword evidence="1" id="KW-0732">Signal</keyword>
<gene>
    <name evidence="3" type="ORF">P3G67_05605</name>
</gene>
<dbReference type="EMBL" id="JARJBC010000003">
    <property type="protein sequence ID" value="MDF3288714.1"/>
    <property type="molecule type" value="Genomic_DNA"/>
</dbReference>
<comment type="caution">
    <text evidence="3">The sequence shown here is derived from an EMBL/GenBank/DDBJ whole genome shotgun (WGS) entry which is preliminary data.</text>
</comment>
<proteinExistence type="predicted"/>
<sequence>MSIPTHIPTSVVPYGIQAPGAASLLPGLLAAPSIGLIVPTSGPTTGGNPVLILGSGLANAVSVTFGGTPATILFQDPIGLVIIALAPAHAAGTVPVVVTTASGPSAPAMYTYLGAQPPVVFSLNPTSGPATGGTGFTIIGANLSGAKVAFNGNAATGVTVDPTGTVLTGVTPAGTVGNATVTVTTPAGSVNVPGGFTYTAAVAPVVTGIVPPSGSIAGGTAFVITGTNLSGTTSVTFNGNPATGIVVNGAGTAVFGLTPAGVVGNATVTVTTPVGSAVVPGGFTYTSP</sequence>
<organism evidence="3 4">
    <name type="scientific">Streptomyces silvisoli</name>
    <dbReference type="NCBI Taxonomy" id="3034235"/>
    <lineage>
        <taxon>Bacteria</taxon>
        <taxon>Bacillati</taxon>
        <taxon>Actinomycetota</taxon>
        <taxon>Actinomycetes</taxon>
        <taxon>Kitasatosporales</taxon>
        <taxon>Streptomycetaceae</taxon>
        <taxon>Streptomyces</taxon>
    </lineage>
</organism>
<protein>
    <submittedName>
        <fullName evidence="3">IPT/TIG domain-containing protein</fullName>
    </submittedName>
</protein>
<evidence type="ECO:0000259" key="2">
    <source>
        <dbReference type="SMART" id="SM00429"/>
    </source>
</evidence>
<accession>A0ABT5ZGL0</accession>
<evidence type="ECO:0000313" key="4">
    <source>
        <dbReference type="Proteomes" id="UP001216579"/>
    </source>
</evidence>
<dbReference type="Proteomes" id="UP001216579">
    <property type="component" value="Unassembled WGS sequence"/>
</dbReference>
<dbReference type="InterPro" id="IPR013783">
    <property type="entry name" value="Ig-like_fold"/>
</dbReference>
<feature type="domain" description="IPT/TIG" evidence="2">
    <location>
        <begin position="203"/>
        <end position="286"/>
    </location>
</feature>
<reference evidence="3 4" key="1">
    <citation type="submission" date="2023-03" db="EMBL/GenBank/DDBJ databases">
        <title>Draft genome sequence of Streptomyces sp. RB6PN23 isolated from peat swamp forest in Thailand.</title>
        <authorList>
            <person name="Klaysubun C."/>
            <person name="Duangmal K."/>
        </authorList>
    </citation>
    <scope>NUCLEOTIDE SEQUENCE [LARGE SCALE GENOMIC DNA]</scope>
    <source>
        <strain evidence="3 4">RB6PN23</strain>
    </source>
</reference>
<dbReference type="RefSeq" id="WP_276092470.1">
    <property type="nucleotide sequence ID" value="NZ_JARJBC010000003.1"/>
</dbReference>
<dbReference type="SUPFAM" id="SSF81296">
    <property type="entry name" value="E set domains"/>
    <property type="match status" value="3"/>
</dbReference>
<dbReference type="PANTHER" id="PTHR46769:SF2">
    <property type="entry name" value="FIBROCYSTIN-L ISOFORM 2 PRECURSOR-RELATED"/>
    <property type="match status" value="1"/>
</dbReference>
<feature type="domain" description="IPT/TIG" evidence="2">
    <location>
        <begin position="117"/>
        <end position="199"/>
    </location>
</feature>
<keyword evidence="4" id="KW-1185">Reference proteome</keyword>
<dbReference type="Pfam" id="PF01833">
    <property type="entry name" value="TIG"/>
    <property type="match status" value="3"/>
</dbReference>
<dbReference type="InterPro" id="IPR014756">
    <property type="entry name" value="Ig_E-set"/>
</dbReference>
<dbReference type="InterPro" id="IPR052387">
    <property type="entry name" value="Fibrocystin"/>
</dbReference>
<evidence type="ECO:0000313" key="3">
    <source>
        <dbReference type="EMBL" id="MDF3288714.1"/>
    </source>
</evidence>
<evidence type="ECO:0000256" key="1">
    <source>
        <dbReference type="ARBA" id="ARBA00022729"/>
    </source>
</evidence>
<dbReference type="PANTHER" id="PTHR46769">
    <property type="entry name" value="POLYCYSTIC KIDNEY AND HEPATIC DISEASE 1 (AUTOSOMAL RECESSIVE)-LIKE 1"/>
    <property type="match status" value="1"/>
</dbReference>
<name>A0ABT5ZGL0_9ACTN</name>
<dbReference type="InterPro" id="IPR002909">
    <property type="entry name" value="IPT_dom"/>
</dbReference>
<dbReference type="SMART" id="SM00429">
    <property type="entry name" value="IPT"/>
    <property type="match status" value="3"/>
</dbReference>
<dbReference type="CDD" id="cd00102">
    <property type="entry name" value="IPT"/>
    <property type="match status" value="1"/>
</dbReference>
<feature type="domain" description="IPT/TIG" evidence="2">
    <location>
        <begin position="31"/>
        <end position="113"/>
    </location>
</feature>
<dbReference type="Gene3D" id="2.60.40.10">
    <property type="entry name" value="Immunoglobulins"/>
    <property type="match status" value="3"/>
</dbReference>